<evidence type="ECO:0000256" key="1">
    <source>
        <dbReference type="ARBA" id="ARBA00022603"/>
    </source>
</evidence>
<dbReference type="PANTHER" id="PTHR43464:SF19">
    <property type="entry name" value="UBIQUINONE BIOSYNTHESIS O-METHYLTRANSFERASE, MITOCHONDRIAL"/>
    <property type="match status" value="1"/>
</dbReference>
<dbReference type="Proteomes" id="UP000565468">
    <property type="component" value="Unassembled WGS sequence"/>
</dbReference>
<keyword evidence="2 5" id="KW-0808">Transferase</keyword>
<keyword evidence="1 5" id="KW-0489">Methyltransferase</keyword>
<proteinExistence type="predicted"/>
<dbReference type="GO" id="GO:0032259">
    <property type="term" value="P:methylation"/>
    <property type="evidence" value="ECO:0007669"/>
    <property type="project" value="UniProtKB-KW"/>
</dbReference>
<gene>
    <name evidence="5" type="ORF">HII30_17885</name>
</gene>
<dbReference type="GO" id="GO:0008168">
    <property type="term" value="F:methyltransferase activity"/>
    <property type="evidence" value="ECO:0007669"/>
    <property type="project" value="UniProtKB-KW"/>
</dbReference>
<accession>A0A848MAR2</accession>
<dbReference type="SUPFAM" id="SSF53335">
    <property type="entry name" value="S-adenosyl-L-methionine-dependent methyltransferases"/>
    <property type="match status" value="1"/>
</dbReference>
<dbReference type="InterPro" id="IPR041698">
    <property type="entry name" value="Methyltransf_25"/>
</dbReference>
<evidence type="ECO:0000313" key="5">
    <source>
        <dbReference type="EMBL" id="NMO97636.1"/>
    </source>
</evidence>
<dbReference type="PANTHER" id="PTHR43464">
    <property type="entry name" value="METHYLTRANSFERASE"/>
    <property type="match status" value="1"/>
</dbReference>
<evidence type="ECO:0000256" key="3">
    <source>
        <dbReference type="ARBA" id="ARBA00022691"/>
    </source>
</evidence>
<evidence type="ECO:0000313" key="6">
    <source>
        <dbReference type="Proteomes" id="UP000565468"/>
    </source>
</evidence>
<feature type="domain" description="Methyltransferase" evidence="4">
    <location>
        <begin position="56"/>
        <end position="158"/>
    </location>
</feature>
<name>A0A848MAR2_PAELE</name>
<dbReference type="Pfam" id="PF13649">
    <property type="entry name" value="Methyltransf_25"/>
    <property type="match status" value="1"/>
</dbReference>
<dbReference type="CDD" id="cd02440">
    <property type="entry name" value="AdoMet_MTases"/>
    <property type="match status" value="1"/>
</dbReference>
<dbReference type="InterPro" id="IPR029063">
    <property type="entry name" value="SAM-dependent_MTases_sf"/>
</dbReference>
<keyword evidence="6" id="KW-1185">Reference proteome</keyword>
<evidence type="ECO:0000256" key="2">
    <source>
        <dbReference type="ARBA" id="ARBA00022679"/>
    </source>
</evidence>
<dbReference type="Gene3D" id="3.40.50.150">
    <property type="entry name" value="Vaccinia Virus protein VP39"/>
    <property type="match status" value="1"/>
</dbReference>
<evidence type="ECO:0000259" key="4">
    <source>
        <dbReference type="Pfam" id="PF13649"/>
    </source>
</evidence>
<dbReference type="EMBL" id="JABBPN010000021">
    <property type="protein sequence ID" value="NMO97636.1"/>
    <property type="molecule type" value="Genomic_DNA"/>
</dbReference>
<reference evidence="5 6" key="1">
    <citation type="submission" date="2020-04" db="EMBL/GenBank/DDBJ databases">
        <title>Paenibacillus algicola sp. nov., a novel marine bacterium producing alginate lyase.</title>
        <authorList>
            <person name="Huang H."/>
        </authorList>
    </citation>
    <scope>NUCLEOTIDE SEQUENCE [LARGE SCALE GENOMIC DNA]</scope>
    <source>
        <strain evidence="5 6">L7-75</strain>
    </source>
</reference>
<sequence length="240" mass="26864">MSSAEFEKARESEEHYHAKLYEEEEILKPGTWMSKPLPIVMELLESVLDQNPNPVVLDLGSGPGRNAIPIAMKLQKAGQGRLVGTDLLDEAVCKLKENADKYGVAEIVEAMQADVEHGDYEHNTYDYIVACGCLEHVSSKEALRDVISRLQYATTPGGIHCITMNTEVSETKLTTGEEQSAQIELNLSEQEAISLLEESYSDWRIIREDEDEVAIKEEKYEEPTEFSANTVVFAARKPQN</sequence>
<comment type="caution">
    <text evidence="5">The sequence shown here is derived from an EMBL/GenBank/DDBJ whole genome shotgun (WGS) entry which is preliminary data.</text>
</comment>
<dbReference type="RefSeq" id="WP_169506415.1">
    <property type="nucleotide sequence ID" value="NZ_JABBPN010000021.1"/>
</dbReference>
<keyword evidence="3" id="KW-0949">S-adenosyl-L-methionine</keyword>
<protein>
    <submittedName>
        <fullName evidence="5">Class I SAM-dependent methyltransferase</fullName>
    </submittedName>
</protein>
<organism evidence="5 6">
    <name type="scientific">Paenibacillus lemnae</name>
    <dbReference type="NCBI Taxonomy" id="1330551"/>
    <lineage>
        <taxon>Bacteria</taxon>
        <taxon>Bacillati</taxon>
        <taxon>Bacillota</taxon>
        <taxon>Bacilli</taxon>
        <taxon>Bacillales</taxon>
        <taxon>Paenibacillaceae</taxon>
        <taxon>Paenibacillus</taxon>
    </lineage>
</organism>
<dbReference type="AlphaFoldDB" id="A0A848MAR2"/>